<dbReference type="GO" id="GO:0008168">
    <property type="term" value="F:methyltransferase activity"/>
    <property type="evidence" value="ECO:0007669"/>
    <property type="project" value="UniProtKB-KW"/>
</dbReference>
<keyword evidence="1" id="KW-0489">Methyltransferase</keyword>
<sequence>MLTARYKGVMQFTYTDRSPLTGTNAGVFNDVGPTLWSWS</sequence>
<evidence type="ECO:0000313" key="2">
    <source>
        <dbReference type="Proteomes" id="UP000580910"/>
    </source>
</evidence>
<reference evidence="1 2" key="1">
    <citation type="submission" date="2020-07" db="EMBL/GenBank/DDBJ databases">
        <title>Sequencing the genomes of 1000 actinobacteria strains.</title>
        <authorList>
            <person name="Klenk H.-P."/>
        </authorList>
    </citation>
    <scope>NUCLEOTIDE SEQUENCE [LARGE SCALE GENOMIC DNA]</scope>
    <source>
        <strain evidence="1 2">DSM 21349</strain>
    </source>
</reference>
<proteinExistence type="predicted"/>
<accession>A0A7W3IWK3</accession>
<dbReference type="GO" id="GO:0032259">
    <property type="term" value="P:methylation"/>
    <property type="evidence" value="ECO:0007669"/>
    <property type="project" value="UniProtKB-KW"/>
</dbReference>
<dbReference type="EMBL" id="JACGXA010000001">
    <property type="protein sequence ID" value="MBA8801819.1"/>
    <property type="molecule type" value="Genomic_DNA"/>
</dbReference>
<organism evidence="1 2">
    <name type="scientific">Nocardioides ginsengisegetis</name>
    <dbReference type="NCBI Taxonomy" id="661491"/>
    <lineage>
        <taxon>Bacteria</taxon>
        <taxon>Bacillati</taxon>
        <taxon>Actinomycetota</taxon>
        <taxon>Actinomycetes</taxon>
        <taxon>Propionibacteriales</taxon>
        <taxon>Nocardioidaceae</taxon>
        <taxon>Nocardioides</taxon>
    </lineage>
</organism>
<name>A0A7W3IWK3_9ACTN</name>
<evidence type="ECO:0000313" key="1">
    <source>
        <dbReference type="EMBL" id="MBA8801819.1"/>
    </source>
</evidence>
<keyword evidence="2" id="KW-1185">Reference proteome</keyword>
<dbReference type="Proteomes" id="UP000580910">
    <property type="component" value="Unassembled WGS sequence"/>
</dbReference>
<comment type="caution">
    <text evidence="1">The sequence shown here is derived from an EMBL/GenBank/DDBJ whole genome shotgun (WGS) entry which is preliminary data.</text>
</comment>
<keyword evidence="1" id="KW-0808">Transferase</keyword>
<protein>
    <submittedName>
        <fullName evidence="1">tRNA G26 N,N-dimethylase Trm1</fullName>
    </submittedName>
</protein>
<gene>
    <name evidence="1" type="ORF">FB382_000110</name>
</gene>
<dbReference type="AlphaFoldDB" id="A0A7W3IWK3"/>